<dbReference type="Pfam" id="PF13505">
    <property type="entry name" value="OMP_b-brl"/>
    <property type="match status" value="1"/>
</dbReference>
<keyword evidence="5" id="KW-1185">Reference proteome</keyword>
<dbReference type="InterPro" id="IPR011250">
    <property type="entry name" value="OMP/PagP_B-barrel"/>
</dbReference>
<proteinExistence type="predicted"/>
<feature type="signal peptide" evidence="2">
    <location>
        <begin position="1"/>
        <end position="22"/>
    </location>
</feature>
<dbReference type="SUPFAM" id="SSF56925">
    <property type="entry name" value="OMPA-like"/>
    <property type="match status" value="1"/>
</dbReference>
<protein>
    <submittedName>
        <fullName evidence="4">Outer membrane beta-barrel protein</fullName>
    </submittedName>
</protein>
<dbReference type="EMBL" id="JBHSKT010000007">
    <property type="protein sequence ID" value="MFC5271563.1"/>
    <property type="molecule type" value="Genomic_DNA"/>
</dbReference>
<evidence type="ECO:0000313" key="5">
    <source>
        <dbReference type="Proteomes" id="UP001596161"/>
    </source>
</evidence>
<dbReference type="InterPro" id="IPR027385">
    <property type="entry name" value="Beta-barrel_OMP"/>
</dbReference>
<evidence type="ECO:0000259" key="3">
    <source>
        <dbReference type="Pfam" id="PF13505"/>
    </source>
</evidence>
<feature type="domain" description="Outer membrane protein beta-barrel" evidence="3">
    <location>
        <begin position="10"/>
        <end position="202"/>
    </location>
</feature>
<dbReference type="Gene3D" id="2.40.160.20">
    <property type="match status" value="1"/>
</dbReference>
<comment type="caution">
    <text evidence="4">The sequence shown here is derived from an EMBL/GenBank/DDBJ whole genome shotgun (WGS) entry which is preliminary data.</text>
</comment>
<organism evidence="4 5">
    <name type="scientific">Adhaeribacter terreus</name>
    <dbReference type="NCBI Taxonomy" id="529703"/>
    <lineage>
        <taxon>Bacteria</taxon>
        <taxon>Pseudomonadati</taxon>
        <taxon>Bacteroidota</taxon>
        <taxon>Cytophagia</taxon>
        <taxon>Cytophagales</taxon>
        <taxon>Hymenobacteraceae</taxon>
        <taxon>Adhaeribacter</taxon>
    </lineage>
</organism>
<gene>
    <name evidence="4" type="ORF">ACFPIB_13140</name>
</gene>
<dbReference type="Proteomes" id="UP001596161">
    <property type="component" value="Unassembled WGS sequence"/>
</dbReference>
<evidence type="ECO:0000256" key="1">
    <source>
        <dbReference type="ARBA" id="ARBA00022729"/>
    </source>
</evidence>
<evidence type="ECO:0000256" key="2">
    <source>
        <dbReference type="SAM" id="SignalP"/>
    </source>
</evidence>
<dbReference type="RefSeq" id="WP_378017919.1">
    <property type="nucleotide sequence ID" value="NZ_JBHSKT010000007.1"/>
</dbReference>
<name>A0ABW0EE72_9BACT</name>
<keyword evidence="1 2" id="KW-0732">Signal</keyword>
<feature type="chain" id="PRO_5045849757" evidence="2">
    <location>
        <begin position="23"/>
        <end position="230"/>
    </location>
</feature>
<sequence>MNYLKLALAALLCIVGMGHAQAQRGKVNYEVRKFWIAGLGINGVDDSGTELREPLRIGNNWNIMPIPSKLFIERHIYKGFSVQLNGSYNKYKAGKQVNLEVNKATQLFYAIDGTAKFDLNYLFGPTKWFDPYIGGGYGFTSLGPKKDFSAHKQNIWYNHLGLGANMWITNRVGVNLESMGKFSFSGGATSYKQHSISVIYKFGGSKMYGGRFRNSQTESAVDHLNRIMGK</sequence>
<accession>A0ABW0EE72</accession>
<evidence type="ECO:0000313" key="4">
    <source>
        <dbReference type="EMBL" id="MFC5271563.1"/>
    </source>
</evidence>
<reference evidence="5" key="1">
    <citation type="journal article" date="2019" name="Int. J. Syst. Evol. Microbiol.">
        <title>The Global Catalogue of Microorganisms (GCM) 10K type strain sequencing project: providing services to taxonomists for standard genome sequencing and annotation.</title>
        <authorList>
            <consortium name="The Broad Institute Genomics Platform"/>
            <consortium name="The Broad Institute Genome Sequencing Center for Infectious Disease"/>
            <person name="Wu L."/>
            <person name="Ma J."/>
        </authorList>
    </citation>
    <scope>NUCLEOTIDE SEQUENCE [LARGE SCALE GENOMIC DNA]</scope>
    <source>
        <strain evidence="5">KACC 12602</strain>
    </source>
</reference>